<keyword evidence="3" id="KW-1185">Reference proteome</keyword>
<dbReference type="OrthoDB" id="1664032at2"/>
<evidence type="ECO:0000313" key="3">
    <source>
        <dbReference type="Proteomes" id="UP000188169"/>
    </source>
</evidence>
<dbReference type="GO" id="GO:0009036">
    <property type="term" value="F:type II site-specific deoxyribonuclease activity"/>
    <property type="evidence" value="ECO:0007669"/>
    <property type="project" value="UniProtKB-EC"/>
</dbReference>
<protein>
    <submittedName>
        <fullName evidence="2">Type-2 restriction enzyme DpnI</fullName>
        <ecNumber evidence="2">3.1.21.4</ecNumber>
    </submittedName>
</protein>
<organism evidence="2 3">
    <name type="scientific">Psychrobacter pasteurii</name>
    <dbReference type="NCBI Taxonomy" id="1945520"/>
    <lineage>
        <taxon>Bacteria</taxon>
        <taxon>Pseudomonadati</taxon>
        <taxon>Pseudomonadota</taxon>
        <taxon>Gammaproteobacteria</taxon>
        <taxon>Moraxellales</taxon>
        <taxon>Moraxellaceae</taxon>
        <taxon>Psychrobacter</taxon>
    </lineage>
</organism>
<feature type="domain" description="Dam-replacing protein HTH" evidence="1">
    <location>
        <begin position="185"/>
        <end position="252"/>
    </location>
</feature>
<proteinExistence type="predicted"/>
<keyword evidence="2" id="KW-0378">Hydrolase</keyword>
<dbReference type="STRING" id="1945520.A1019T_01610"/>
<dbReference type="EC" id="3.1.21.4" evidence="2"/>
<evidence type="ECO:0000259" key="1">
    <source>
        <dbReference type="Pfam" id="PF17726"/>
    </source>
</evidence>
<reference evidence="3" key="1">
    <citation type="submission" date="2017-02" db="EMBL/GenBank/DDBJ databases">
        <authorList>
            <person name="Mornico D."/>
        </authorList>
    </citation>
    <scope>NUCLEOTIDE SEQUENCE [LARGE SCALE GENOMIC DNA]</scope>
</reference>
<gene>
    <name evidence="2" type="primary">dpnC</name>
    <name evidence="2" type="ORF">A1019T_01610</name>
</gene>
<accession>A0A1R4EGT1</accession>
<name>A0A1R4EGT1_9GAMM</name>
<dbReference type="Gene3D" id="3.40.210.30">
    <property type="entry name" value="Dam replacing family, catalytic PD-(D/E)XK domain"/>
    <property type="match status" value="1"/>
</dbReference>
<dbReference type="AlphaFoldDB" id="A0A1R4EGT1"/>
<dbReference type="Pfam" id="PF06044">
    <property type="entry name" value="DpnI"/>
    <property type="match status" value="1"/>
</dbReference>
<dbReference type="Proteomes" id="UP000188169">
    <property type="component" value="Unassembled WGS sequence"/>
</dbReference>
<dbReference type="InterPro" id="IPR010324">
    <property type="entry name" value="DRP"/>
</dbReference>
<sequence length="254" mass="29557">MDLKFNQGLAQGYKSPSQIIRVLSEDWVSHNGYCPSCGHTPLSEFDNNRPVADFYCSKCHEQYELKSKKARLSTIINDGAYSTMIERINSKDNPNFFFLTYSQQLIINNFLIIPKHFFTPDIIIKRPPLPITARRAGWVGCNINLNKIPELGKVFLVKDQQPIAINRVTEQFRRSTFLREKRVANRGWTLEVMRCVDQLPGRFTLSEVYGFRDYLKTVYPENSNIEAKIRQQLQILRDQGLIEFLGNGRYRKLD</sequence>
<dbReference type="Gene3D" id="1.10.10.10">
    <property type="entry name" value="Winged helix-like DNA-binding domain superfamily/Winged helix DNA-binding domain"/>
    <property type="match status" value="1"/>
</dbReference>
<evidence type="ECO:0000313" key="2">
    <source>
        <dbReference type="EMBL" id="SJM37629.1"/>
    </source>
</evidence>
<dbReference type="Pfam" id="PF17726">
    <property type="entry name" value="DpnI_C"/>
    <property type="match status" value="1"/>
</dbReference>
<dbReference type="InterPro" id="IPR043025">
    <property type="entry name" value="DRP_PD-(D/E)XK_dom"/>
</dbReference>
<dbReference type="InterPro" id="IPR036388">
    <property type="entry name" value="WH-like_DNA-bd_sf"/>
</dbReference>
<dbReference type="CDD" id="cd22319">
    <property type="entry name" value="DpnI-like"/>
    <property type="match status" value="1"/>
</dbReference>
<dbReference type="RefSeq" id="WP_077449020.1">
    <property type="nucleotide sequence ID" value="NZ_FUGD01000091.1"/>
</dbReference>
<dbReference type="EMBL" id="FUGD01000091">
    <property type="protein sequence ID" value="SJM37629.1"/>
    <property type="molecule type" value="Genomic_DNA"/>
</dbReference>
<dbReference type="InterPro" id="IPR041368">
    <property type="entry name" value="DRP_C"/>
</dbReference>